<accession>A0A0D7B9Z5</accession>
<proteinExistence type="predicted"/>
<evidence type="ECO:0000313" key="5">
    <source>
        <dbReference type="Proteomes" id="UP000054007"/>
    </source>
</evidence>
<evidence type="ECO:0000256" key="1">
    <source>
        <dbReference type="SAM" id="MobiDB-lite"/>
    </source>
</evidence>
<feature type="transmembrane region" description="Helical" evidence="2">
    <location>
        <begin position="187"/>
        <end position="209"/>
    </location>
</feature>
<evidence type="ECO:0000256" key="2">
    <source>
        <dbReference type="SAM" id="Phobius"/>
    </source>
</evidence>
<protein>
    <recommendedName>
        <fullName evidence="3">DUF6535 domain-containing protein</fullName>
    </recommendedName>
</protein>
<keyword evidence="2" id="KW-0812">Transmembrane</keyword>
<dbReference type="Pfam" id="PF20153">
    <property type="entry name" value="DUF6535"/>
    <property type="match status" value="1"/>
</dbReference>
<feature type="domain" description="DUF6535" evidence="3">
    <location>
        <begin position="55"/>
        <end position="180"/>
    </location>
</feature>
<keyword evidence="2" id="KW-0472">Membrane</keyword>
<reference evidence="4 5" key="1">
    <citation type="journal article" date="2015" name="Fungal Genet. Biol.">
        <title>Evolution of novel wood decay mechanisms in Agaricales revealed by the genome sequences of Fistulina hepatica and Cylindrobasidium torrendii.</title>
        <authorList>
            <person name="Floudas D."/>
            <person name="Held B.W."/>
            <person name="Riley R."/>
            <person name="Nagy L.G."/>
            <person name="Koehler G."/>
            <person name="Ransdell A.S."/>
            <person name="Younus H."/>
            <person name="Chow J."/>
            <person name="Chiniquy J."/>
            <person name="Lipzen A."/>
            <person name="Tritt A."/>
            <person name="Sun H."/>
            <person name="Haridas S."/>
            <person name="LaButti K."/>
            <person name="Ohm R.A."/>
            <person name="Kues U."/>
            <person name="Blanchette R.A."/>
            <person name="Grigoriev I.V."/>
            <person name="Minto R.E."/>
            <person name="Hibbett D.S."/>
        </authorList>
    </citation>
    <scope>NUCLEOTIDE SEQUENCE [LARGE SCALE GENOMIC DNA]</scope>
    <source>
        <strain evidence="4 5">FP15055 ss-10</strain>
    </source>
</reference>
<feature type="transmembrane region" description="Helical" evidence="2">
    <location>
        <begin position="107"/>
        <end position="129"/>
    </location>
</feature>
<dbReference type="EMBL" id="KN880538">
    <property type="protein sequence ID" value="KIY66979.1"/>
    <property type="molecule type" value="Genomic_DNA"/>
</dbReference>
<evidence type="ECO:0000313" key="4">
    <source>
        <dbReference type="EMBL" id="KIY66979.1"/>
    </source>
</evidence>
<dbReference type="InterPro" id="IPR045338">
    <property type="entry name" value="DUF6535"/>
</dbReference>
<feature type="transmembrane region" description="Helical" evidence="2">
    <location>
        <begin position="155"/>
        <end position="180"/>
    </location>
</feature>
<feature type="region of interest" description="Disordered" evidence="1">
    <location>
        <begin position="1"/>
        <end position="24"/>
    </location>
</feature>
<sequence length="216" mass="24346">MDDDRYEAFHSERPSPRTFDAHEPPHPSFDPTVVRYWMTSLWSSLVCSLGIILSLAALIVHLEHLIRRDKAARAAALAQQAISSIISDDELLSLSQPRTLFVWMGRFWYLSLMLHLVNTVLCLLAYGWLASYQNRPPHLRDTFDVRYAGVSYRHILFIADSLTPLLFSFAMLSMTFGLALCVGTMSYIGGAIMAITVGNLFLLYIALALELYLPSS</sequence>
<evidence type="ECO:0000259" key="3">
    <source>
        <dbReference type="Pfam" id="PF20153"/>
    </source>
</evidence>
<organism evidence="4 5">
    <name type="scientific">Cylindrobasidium torrendii FP15055 ss-10</name>
    <dbReference type="NCBI Taxonomy" id="1314674"/>
    <lineage>
        <taxon>Eukaryota</taxon>
        <taxon>Fungi</taxon>
        <taxon>Dikarya</taxon>
        <taxon>Basidiomycota</taxon>
        <taxon>Agaricomycotina</taxon>
        <taxon>Agaricomycetes</taxon>
        <taxon>Agaricomycetidae</taxon>
        <taxon>Agaricales</taxon>
        <taxon>Marasmiineae</taxon>
        <taxon>Physalacriaceae</taxon>
        <taxon>Cylindrobasidium</taxon>
    </lineage>
</organism>
<keyword evidence="5" id="KW-1185">Reference proteome</keyword>
<feature type="transmembrane region" description="Helical" evidence="2">
    <location>
        <begin position="41"/>
        <end position="60"/>
    </location>
</feature>
<dbReference type="Proteomes" id="UP000054007">
    <property type="component" value="Unassembled WGS sequence"/>
</dbReference>
<gene>
    <name evidence="4" type="ORF">CYLTODRAFT_454863</name>
</gene>
<dbReference type="AlphaFoldDB" id="A0A0D7B9Z5"/>
<name>A0A0D7B9Z5_9AGAR</name>
<keyword evidence="2" id="KW-1133">Transmembrane helix</keyword>